<dbReference type="InParanoid" id="A0A1E7EJ16"/>
<dbReference type="OrthoDB" id="41177at2759"/>
<dbReference type="KEGG" id="fcy:FRACYDRAFT_203816"/>
<sequence length="397" mass="44118">MLKVYKEAAVASGKAEADAKAAAKRAEAAAAKAKAEGTTPAAAKAKVEADGKVIAKRAEEDAAAKTKAEAEGTAAVKRVEEEAADKELVIEILKEAGVTDEEINEYLQEIPTWSQITNLYGSKPLVLGTETCQHYRATVAKEKMVLALAGLFNTGTNAMATSLQGNIRNRSRGGNITLLAGDTTTPELNLRKNNGNTTSTEKFSLDSFLYQNNTNNVLPIVMVKHPSTWMKRMCKTSYRLSWKHSGAHCPNLVEISGTNSSTVPVPVTLNGYDWQLTNPSLVHVWNRWNQEYVYYDKNDDFLRLIIRFEDYIFHNRKVLEEIARCVGSPIEPNQTLKLKKETAKQHGTKSGLLQVIIKYGNTGGSNDPTNNMTYQDVEYYKEHLDKNLMKILHYQQM</sequence>
<accession>A0A1E7EJ16</accession>
<dbReference type="Gene3D" id="3.40.50.300">
    <property type="entry name" value="P-loop containing nucleotide triphosphate hydrolases"/>
    <property type="match status" value="1"/>
</dbReference>
<evidence type="ECO:0000313" key="1">
    <source>
        <dbReference type="EMBL" id="OEU05885.1"/>
    </source>
</evidence>
<evidence type="ECO:0008006" key="3">
    <source>
        <dbReference type="Google" id="ProtNLM"/>
    </source>
</evidence>
<dbReference type="AlphaFoldDB" id="A0A1E7EJ16"/>
<organism evidence="1 2">
    <name type="scientific">Fragilariopsis cylindrus CCMP1102</name>
    <dbReference type="NCBI Taxonomy" id="635003"/>
    <lineage>
        <taxon>Eukaryota</taxon>
        <taxon>Sar</taxon>
        <taxon>Stramenopiles</taxon>
        <taxon>Ochrophyta</taxon>
        <taxon>Bacillariophyta</taxon>
        <taxon>Bacillariophyceae</taxon>
        <taxon>Bacillariophycidae</taxon>
        <taxon>Bacillariales</taxon>
        <taxon>Bacillariaceae</taxon>
        <taxon>Fragilariopsis</taxon>
    </lineage>
</organism>
<dbReference type="EMBL" id="KV784449">
    <property type="protein sequence ID" value="OEU05885.1"/>
    <property type="molecule type" value="Genomic_DNA"/>
</dbReference>
<evidence type="ECO:0000313" key="2">
    <source>
        <dbReference type="Proteomes" id="UP000095751"/>
    </source>
</evidence>
<dbReference type="Proteomes" id="UP000095751">
    <property type="component" value="Unassembled WGS sequence"/>
</dbReference>
<name>A0A1E7EJ16_9STRA</name>
<dbReference type="InterPro" id="IPR027417">
    <property type="entry name" value="P-loop_NTPase"/>
</dbReference>
<proteinExistence type="predicted"/>
<protein>
    <recommendedName>
        <fullName evidence="3">Sulfotransferase domain-containing protein</fullName>
    </recommendedName>
</protein>
<dbReference type="SUPFAM" id="SSF52540">
    <property type="entry name" value="P-loop containing nucleoside triphosphate hydrolases"/>
    <property type="match status" value="1"/>
</dbReference>
<keyword evidence="2" id="KW-1185">Reference proteome</keyword>
<gene>
    <name evidence="1" type="ORF">FRACYDRAFT_203816</name>
</gene>
<reference evidence="1 2" key="1">
    <citation type="submission" date="2016-09" db="EMBL/GenBank/DDBJ databases">
        <title>Extensive genetic diversity and differential bi-allelic expression allows diatom success in the polar Southern Ocean.</title>
        <authorList>
            <consortium name="DOE Joint Genome Institute"/>
            <person name="Mock T."/>
            <person name="Otillar R.P."/>
            <person name="Strauss J."/>
            <person name="Dupont C."/>
            <person name="Frickenhaus S."/>
            <person name="Maumus F."/>
            <person name="Mcmullan M."/>
            <person name="Sanges R."/>
            <person name="Schmutz J."/>
            <person name="Toseland A."/>
            <person name="Valas R."/>
            <person name="Veluchamy A."/>
            <person name="Ward B.J."/>
            <person name="Allen A."/>
            <person name="Barry K."/>
            <person name="Falciatore A."/>
            <person name="Ferrante M."/>
            <person name="Fortunato A.E."/>
            <person name="Gloeckner G."/>
            <person name="Gruber A."/>
            <person name="Hipkin R."/>
            <person name="Janech M."/>
            <person name="Kroth P."/>
            <person name="Leese F."/>
            <person name="Lindquist E."/>
            <person name="Lyon B.R."/>
            <person name="Martin J."/>
            <person name="Mayer C."/>
            <person name="Parker M."/>
            <person name="Quesneville H."/>
            <person name="Raymond J."/>
            <person name="Uhlig C."/>
            <person name="Valentin K.U."/>
            <person name="Worden A.Z."/>
            <person name="Armbrust E.V."/>
            <person name="Bowler C."/>
            <person name="Green B."/>
            <person name="Moulton V."/>
            <person name="Van Oosterhout C."/>
            <person name="Grigoriev I."/>
        </authorList>
    </citation>
    <scope>NUCLEOTIDE SEQUENCE [LARGE SCALE GENOMIC DNA]</scope>
    <source>
        <strain evidence="1 2">CCMP1102</strain>
    </source>
</reference>